<proteinExistence type="predicted"/>
<evidence type="ECO:0000313" key="1">
    <source>
        <dbReference type="EMBL" id="MDV2682764.1"/>
    </source>
</evidence>
<reference evidence="1 2" key="1">
    <citation type="submission" date="2023-10" db="EMBL/GenBank/DDBJ databases">
        <title>Screening of Alkalihalobacillus lindianensis BZ-TG-R113 and Its Alleviation of Salt Stress on Rapeseed Growth.</title>
        <authorList>
            <person name="Zhao B."/>
            <person name="Guo T."/>
        </authorList>
    </citation>
    <scope>NUCLEOTIDE SEQUENCE [LARGE SCALE GENOMIC DNA]</scope>
    <source>
        <strain evidence="1 2">BZ-TG-R113</strain>
    </source>
</reference>
<dbReference type="EMBL" id="JAWJBA010000001">
    <property type="protein sequence ID" value="MDV2682764.1"/>
    <property type="molecule type" value="Genomic_DNA"/>
</dbReference>
<protein>
    <submittedName>
        <fullName evidence="1">Uncharacterized protein</fullName>
    </submittedName>
</protein>
<comment type="caution">
    <text evidence="1">The sequence shown here is derived from an EMBL/GenBank/DDBJ whole genome shotgun (WGS) entry which is preliminary data.</text>
</comment>
<accession>A0ABU3X4E6</accession>
<dbReference type="PROSITE" id="PS51257">
    <property type="entry name" value="PROKAR_LIPOPROTEIN"/>
    <property type="match status" value="1"/>
</dbReference>
<evidence type="ECO:0000313" key="2">
    <source>
        <dbReference type="Proteomes" id="UP001287282"/>
    </source>
</evidence>
<organism evidence="1 2">
    <name type="scientific">Alkalihalophilus lindianensis</name>
    <dbReference type="NCBI Taxonomy" id="1630542"/>
    <lineage>
        <taxon>Bacteria</taxon>
        <taxon>Bacillati</taxon>
        <taxon>Bacillota</taxon>
        <taxon>Bacilli</taxon>
        <taxon>Bacillales</taxon>
        <taxon>Bacillaceae</taxon>
        <taxon>Alkalihalophilus</taxon>
    </lineage>
</organism>
<sequence length="122" mass="14521">MRWILLLCVSFIFLAGCGDTRQYDSFVNEHTTEQEGAYNLYIYYNESLDEIADFTNEFKMEDHLYIRNVQTYRVNDLSSTYQKLAQLDANMLPMYTLYNHEHIELSTSDPTELLDYLRDEMS</sequence>
<dbReference type="Proteomes" id="UP001287282">
    <property type="component" value="Unassembled WGS sequence"/>
</dbReference>
<name>A0ABU3X4E6_9BACI</name>
<gene>
    <name evidence="1" type="ORF">RYX56_00095</name>
</gene>
<dbReference type="RefSeq" id="WP_317120104.1">
    <property type="nucleotide sequence ID" value="NZ_JAWJBA010000001.1"/>
</dbReference>
<keyword evidence="2" id="KW-1185">Reference proteome</keyword>